<evidence type="ECO:0000256" key="9">
    <source>
        <dbReference type="ARBA" id="ARBA00023157"/>
    </source>
</evidence>
<keyword evidence="15" id="KW-0472">Membrane</keyword>
<feature type="domain" description="Apple" evidence="17">
    <location>
        <begin position="363"/>
        <end position="445"/>
    </location>
</feature>
<evidence type="ECO:0000259" key="17">
    <source>
        <dbReference type="PROSITE" id="PS50948"/>
    </source>
</evidence>
<evidence type="ECO:0000256" key="15">
    <source>
        <dbReference type="SAM" id="Phobius"/>
    </source>
</evidence>
<evidence type="ECO:0000256" key="8">
    <source>
        <dbReference type="ARBA" id="ARBA00022840"/>
    </source>
</evidence>
<dbReference type="Pfam" id="PF00069">
    <property type="entry name" value="Pkinase"/>
    <property type="match status" value="1"/>
</dbReference>
<keyword evidence="4" id="KW-0808">Transferase</keyword>
<gene>
    <name evidence="18" type="ORF">RJ639_042903</name>
</gene>
<evidence type="ECO:0000256" key="13">
    <source>
        <dbReference type="ARBA" id="ARBA00048679"/>
    </source>
</evidence>
<dbReference type="PROSITE" id="PS50011">
    <property type="entry name" value="PROTEIN_KINASE_DOM"/>
    <property type="match status" value="1"/>
</dbReference>
<dbReference type="FunFam" id="3.50.4.10:FF:000002">
    <property type="entry name" value="G-type lectin S-receptor-like serine/threonine-protein kinase"/>
    <property type="match status" value="1"/>
</dbReference>
<dbReference type="AlphaFoldDB" id="A0AA88WBM8"/>
<protein>
    <recommendedName>
        <fullName evidence="1">non-specific serine/threonine protein kinase</fullName>
        <ecNumber evidence="1">2.7.11.1</ecNumber>
    </recommendedName>
</protein>
<dbReference type="GO" id="GO:0005524">
    <property type="term" value="F:ATP binding"/>
    <property type="evidence" value="ECO:0007669"/>
    <property type="project" value="UniProtKB-KW"/>
</dbReference>
<keyword evidence="15" id="KW-1133">Transmembrane helix</keyword>
<organism evidence="18 19">
    <name type="scientific">Escallonia herrerae</name>
    <dbReference type="NCBI Taxonomy" id="1293975"/>
    <lineage>
        <taxon>Eukaryota</taxon>
        <taxon>Viridiplantae</taxon>
        <taxon>Streptophyta</taxon>
        <taxon>Embryophyta</taxon>
        <taxon>Tracheophyta</taxon>
        <taxon>Spermatophyta</taxon>
        <taxon>Magnoliopsida</taxon>
        <taxon>eudicotyledons</taxon>
        <taxon>Gunneridae</taxon>
        <taxon>Pentapetalae</taxon>
        <taxon>asterids</taxon>
        <taxon>campanulids</taxon>
        <taxon>Escalloniales</taxon>
        <taxon>Escalloniaceae</taxon>
        <taxon>Escallonia</taxon>
    </lineage>
</organism>
<dbReference type="Gene3D" id="1.10.510.10">
    <property type="entry name" value="Transferase(Phosphotransferase) domain 1"/>
    <property type="match status" value="1"/>
</dbReference>
<feature type="region of interest" description="Disordered" evidence="14">
    <location>
        <begin position="494"/>
        <end position="513"/>
    </location>
</feature>
<evidence type="ECO:0000256" key="3">
    <source>
        <dbReference type="ARBA" id="ARBA00022553"/>
    </source>
</evidence>
<reference evidence="18" key="1">
    <citation type="submission" date="2022-12" db="EMBL/GenBank/DDBJ databases">
        <title>Draft genome assemblies for two species of Escallonia (Escalloniales).</title>
        <authorList>
            <person name="Chanderbali A."/>
            <person name="Dervinis C."/>
            <person name="Anghel I."/>
            <person name="Soltis D."/>
            <person name="Soltis P."/>
            <person name="Zapata F."/>
        </authorList>
    </citation>
    <scope>NUCLEOTIDE SEQUENCE</scope>
    <source>
        <strain evidence="18">UCBG64.0493</strain>
        <tissue evidence="18">Leaf</tissue>
    </source>
</reference>
<dbReference type="Proteomes" id="UP001188597">
    <property type="component" value="Unassembled WGS sequence"/>
</dbReference>
<dbReference type="SUPFAM" id="SSF51110">
    <property type="entry name" value="alpha-D-mannose-specific plant lectins"/>
    <property type="match status" value="1"/>
</dbReference>
<comment type="caution">
    <text evidence="18">The sequence shown here is derived from an EMBL/GenBank/DDBJ whole genome shotgun (WGS) entry which is preliminary data.</text>
</comment>
<evidence type="ECO:0000256" key="7">
    <source>
        <dbReference type="ARBA" id="ARBA00022777"/>
    </source>
</evidence>
<proteinExistence type="predicted"/>
<keyword evidence="2" id="KW-0723">Serine/threonine-protein kinase</keyword>
<evidence type="ECO:0000256" key="4">
    <source>
        <dbReference type="ARBA" id="ARBA00022679"/>
    </source>
</evidence>
<accession>A0AA88WBM8</accession>
<dbReference type="GO" id="GO:0048544">
    <property type="term" value="P:recognition of pollen"/>
    <property type="evidence" value="ECO:0007669"/>
    <property type="project" value="InterPro"/>
</dbReference>
<dbReference type="PROSITE" id="PS50948">
    <property type="entry name" value="PAN"/>
    <property type="match status" value="1"/>
</dbReference>
<dbReference type="EC" id="2.7.11.1" evidence="1"/>
<feature type="non-terminal residue" evidence="18">
    <location>
        <position position="646"/>
    </location>
</feature>
<evidence type="ECO:0000256" key="10">
    <source>
        <dbReference type="ARBA" id="ARBA00023170"/>
    </source>
</evidence>
<dbReference type="Gene3D" id="3.30.200.20">
    <property type="entry name" value="Phosphorylase Kinase, domain 1"/>
    <property type="match status" value="1"/>
</dbReference>
<keyword evidence="10" id="KW-0675">Receptor</keyword>
<keyword evidence="11" id="KW-0325">Glycoprotein</keyword>
<dbReference type="InterPro" id="IPR003609">
    <property type="entry name" value="Pan_app"/>
</dbReference>
<evidence type="ECO:0000256" key="12">
    <source>
        <dbReference type="ARBA" id="ARBA00047899"/>
    </source>
</evidence>
<keyword evidence="15" id="KW-0812">Transmembrane</keyword>
<keyword evidence="6" id="KW-0547">Nucleotide-binding</keyword>
<dbReference type="Pfam" id="PF00954">
    <property type="entry name" value="S_locus_glycop"/>
    <property type="match status" value="1"/>
</dbReference>
<keyword evidence="9" id="KW-1015">Disulfide bond</keyword>
<sequence>LLNLRQGISKRGRTPGQAREIVRSYPSHTQHKVMGSKNRHLRRLLLVRGTKVRGRVKLKGHEEDEYGVDVEAIDHLRRMNLMLVIAFMAPVSYERWQLVVGEVRWLGVMILLIHNTIEWMDKSMNKHIDGRLQTSASLNDPVAQLLNTGNLVVRGASDDVNQEEDILWQSFDYPSDTLLPGMKLGKNFATGLDRYLLSWKSSDDPASGEFTDHCDPTGYPQNVVRNGSVEWYRTGSWNGVRFSGMPSLSPNPIYRYQLVFNNKEVYYSYELLSSSVVSRLTLNPNGITQRWTWPIGRTKGWVLYLATPADNCDTYALCGAYGNCNIGQSPVCSCLDKFVPKYQEDWANTDWSNGCVRKTPLDCNNGDGFSKYSDIKLPDTKRSWYNASMTLNECKLLCLRNCSCMAYANLDIRAGGSGCLAWFGDLIDIRQFPQGSGQDIYIRVASSDSEDPKSGSNQRKGEILKLSLPIFAGTALLGLTLTLYLRGKRNRKRNLPPWRKGKRGNKSKDHVNARPNEDLELPLFGFSTVANATNNFAINNKLGEGGFGSVYKFPRIFSKAKAIKYILDDKNVKLLDWPKRLCIINGIARGLMYLHQDSRLRIVHRDLKVSNILLDFEMNPKISDFGMARSFTGNETGANTKRVVGT</sequence>
<dbReference type="CDD" id="cd01098">
    <property type="entry name" value="PAN_AP_plant"/>
    <property type="match status" value="1"/>
</dbReference>
<comment type="catalytic activity">
    <reaction evidence="13">
        <text>L-seryl-[protein] + ATP = O-phospho-L-seryl-[protein] + ADP + H(+)</text>
        <dbReference type="Rhea" id="RHEA:17989"/>
        <dbReference type="Rhea" id="RHEA-COMP:9863"/>
        <dbReference type="Rhea" id="RHEA-COMP:11604"/>
        <dbReference type="ChEBI" id="CHEBI:15378"/>
        <dbReference type="ChEBI" id="CHEBI:29999"/>
        <dbReference type="ChEBI" id="CHEBI:30616"/>
        <dbReference type="ChEBI" id="CHEBI:83421"/>
        <dbReference type="ChEBI" id="CHEBI:456216"/>
        <dbReference type="EC" id="2.7.11.1"/>
    </reaction>
</comment>
<dbReference type="InterPro" id="IPR036426">
    <property type="entry name" value="Bulb-type_lectin_dom_sf"/>
</dbReference>
<comment type="catalytic activity">
    <reaction evidence="12">
        <text>L-threonyl-[protein] + ATP = O-phospho-L-threonyl-[protein] + ADP + H(+)</text>
        <dbReference type="Rhea" id="RHEA:46608"/>
        <dbReference type="Rhea" id="RHEA-COMP:11060"/>
        <dbReference type="Rhea" id="RHEA-COMP:11605"/>
        <dbReference type="ChEBI" id="CHEBI:15378"/>
        <dbReference type="ChEBI" id="CHEBI:30013"/>
        <dbReference type="ChEBI" id="CHEBI:30616"/>
        <dbReference type="ChEBI" id="CHEBI:61977"/>
        <dbReference type="ChEBI" id="CHEBI:456216"/>
        <dbReference type="EC" id="2.7.11.1"/>
    </reaction>
</comment>
<dbReference type="Gene3D" id="3.50.4.10">
    <property type="entry name" value="Hepatocyte Growth Factor"/>
    <property type="match status" value="1"/>
</dbReference>
<dbReference type="InterPro" id="IPR000719">
    <property type="entry name" value="Prot_kinase_dom"/>
</dbReference>
<dbReference type="PROSITE" id="PS00108">
    <property type="entry name" value="PROTEIN_KINASE_ST"/>
    <property type="match status" value="1"/>
</dbReference>
<feature type="transmembrane region" description="Helical" evidence="15">
    <location>
        <begin position="466"/>
        <end position="485"/>
    </location>
</feature>
<keyword evidence="19" id="KW-1185">Reference proteome</keyword>
<evidence type="ECO:0000259" key="16">
    <source>
        <dbReference type="PROSITE" id="PS50011"/>
    </source>
</evidence>
<dbReference type="GO" id="GO:0004674">
    <property type="term" value="F:protein serine/threonine kinase activity"/>
    <property type="evidence" value="ECO:0007669"/>
    <property type="project" value="UniProtKB-KW"/>
</dbReference>
<evidence type="ECO:0000256" key="14">
    <source>
        <dbReference type="SAM" id="MobiDB-lite"/>
    </source>
</evidence>
<dbReference type="PANTHER" id="PTHR32444:SF183">
    <property type="entry name" value="APPLE DOMAIN-CONTAINING PROTEIN"/>
    <property type="match status" value="1"/>
</dbReference>
<evidence type="ECO:0000256" key="6">
    <source>
        <dbReference type="ARBA" id="ARBA00022741"/>
    </source>
</evidence>
<evidence type="ECO:0000256" key="2">
    <source>
        <dbReference type="ARBA" id="ARBA00022527"/>
    </source>
</evidence>
<feature type="compositionally biased region" description="Basic residues" evidence="14">
    <location>
        <begin position="494"/>
        <end position="505"/>
    </location>
</feature>
<dbReference type="FunFam" id="1.10.510.10:FF:001023">
    <property type="entry name" value="Os07g0541700 protein"/>
    <property type="match status" value="1"/>
</dbReference>
<dbReference type="InterPro" id="IPR000858">
    <property type="entry name" value="S_locus_glycoprot_dom"/>
</dbReference>
<evidence type="ECO:0000256" key="11">
    <source>
        <dbReference type="ARBA" id="ARBA00023180"/>
    </source>
</evidence>
<evidence type="ECO:0000313" key="18">
    <source>
        <dbReference type="EMBL" id="KAK3023887.1"/>
    </source>
</evidence>
<evidence type="ECO:0000256" key="1">
    <source>
        <dbReference type="ARBA" id="ARBA00012513"/>
    </source>
</evidence>
<keyword evidence="5" id="KW-0732">Signal</keyword>
<dbReference type="Pfam" id="PF01453">
    <property type="entry name" value="B_lectin"/>
    <property type="match status" value="1"/>
</dbReference>
<keyword evidence="7" id="KW-0418">Kinase</keyword>
<dbReference type="InterPro" id="IPR001480">
    <property type="entry name" value="Bulb-type_lectin_dom"/>
</dbReference>
<dbReference type="PANTHER" id="PTHR32444">
    <property type="entry name" value="BULB-TYPE LECTIN DOMAIN-CONTAINING PROTEIN"/>
    <property type="match status" value="1"/>
</dbReference>
<name>A0AA88WBM8_9ASTE</name>
<dbReference type="SUPFAM" id="SSF56112">
    <property type="entry name" value="Protein kinase-like (PK-like)"/>
    <property type="match status" value="1"/>
</dbReference>
<evidence type="ECO:0000313" key="19">
    <source>
        <dbReference type="Proteomes" id="UP001188597"/>
    </source>
</evidence>
<dbReference type="InterPro" id="IPR008271">
    <property type="entry name" value="Ser/Thr_kinase_AS"/>
</dbReference>
<feature type="domain" description="Protein kinase" evidence="16">
    <location>
        <begin position="407"/>
        <end position="646"/>
    </location>
</feature>
<keyword evidence="3" id="KW-0597">Phosphoprotein</keyword>
<dbReference type="InterPro" id="IPR011009">
    <property type="entry name" value="Kinase-like_dom_sf"/>
</dbReference>
<evidence type="ECO:0000256" key="5">
    <source>
        <dbReference type="ARBA" id="ARBA00022729"/>
    </source>
</evidence>
<dbReference type="EMBL" id="JAVXUP010000630">
    <property type="protein sequence ID" value="KAK3023887.1"/>
    <property type="molecule type" value="Genomic_DNA"/>
</dbReference>
<keyword evidence="8" id="KW-0067">ATP-binding</keyword>
<dbReference type="Pfam" id="PF08276">
    <property type="entry name" value="PAN_2"/>
    <property type="match status" value="1"/>
</dbReference>
<dbReference type="SMART" id="SM00473">
    <property type="entry name" value="PAN_AP"/>
    <property type="match status" value="1"/>
</dbReference>